<sequence>ALYWVNQLSNCSEITLSIFFGLHPIQQSVKMKEENGIASLKRGDTPMEHIPLSDTLIAHISLGDTPMEHIPLSDTPMEHIPLGDTPMEHIPLGDTPYLV</sequence>
<feature type="non-terminal residue" evidence="1">
    <location>
        <position position="1"/>
    </location>
</feature>
<evidence type="ECO:0000313" key="2">
    <source>
        <dbReference type="Proteomes" id="UP001497497"/>
    </source>
</evidence>
<comment type="caution">
    <text evidence="1">The sequence shown here is derived from an EMBL/GenBank/DDBJ whole genome shotgun (WGS) entry which is preliminary data.</text>
</comment>
<organism evidence="1 2">
    <name type="scientific">Lymnaea stagnalis</name>
    <name type="common">Great pond snail</name>
    <name type="synonym">Helix stagnalis</name>
    <dbReference type="NCBI Taxonomy" id="6523"/>
    <lineage>
        <taxon>Eukaryota</taxon>
        <taxon>Metazoa</taxon>
        <taxon>Spiralia</taxon>
        <taxon>Lophotrochozoa</taxon>
        <taxon>Mollusca</taxon>
        <taxon>Gastropoda</taxon>
        <taxon>Heterobranchia</taxon>
        <taxon>Euthyneura</taxon>
        <taxon>Panpulmonata</taxon>
        <taxon>Hygrophila</taxon>
        <taxon>Lymnaeoidea</taxon>
        <taxon>Lymnaeidae</taxon>
        <taxon>Lymnaea</taxon>
    </lineage>
</organism>
<proteinExistence type="predicted"/>
<keyword evidence="2" id="KW-1185">Reference proteome</keyword>
<protein>
    <submittedName>
        <fullName evidence="1">Uncharacterized protein</fullName>
    </submittedName>
</protein>
<dbReference type="AlphaFoldDB" id="A0AAV2HYG5"/>
<dbReference type="Proteomes" id="UP001497497">
    <property type="component" value="Unassembled WGS sequence"/>
</dbReference>
<reference evidence="1 2" key="1">
    <citation type="submission" date="2024-04" db="EMBL/GenBank/DDBJ databases">
        <authorList>
            <consortium name="Genoscope - CEA"/>
            <person name="William W."/>
        </authorList>
    </citation>
    <scope>NUCLEOTIDE SEQUENCE [LARGE SCALE GENOMIC DNA]</scope>
</reference>
<accession>A0AAV2HYG5</accession>
<evidence type="ECO:0000313" key="1">
    <source>
        <dbReference type="EMBL" id="CAL1538664.1"/>
    </source>
</evidence>
<name>A0AAV2HYG5_LYMST</name>
<gene>
    <name evidence="1" type="ORF">GSLYS_00012485001</name>
</gene>
<dbReference type="EMBL" id="CAXITT010000308">
    <property type="protein sequence ID" value="CAL1538664.1"/>
    <property type="molecule type" value="Genomic_DNA"/>
</dbReference>